<dbReference type="Proteomes" id="UP001165190">
    <property type="component" value="Unassembled WGS sequence"/>
</dbReference>
<feature type="domain" description="Reverse transcriptase zinc-binding" evidence="1">
    <location>
        <begin position="2"/>
        <end position="48"/>
    </location>
</feature>
<evidence type="ECO:0000259" key="1">
    <source>
        <dbReference type="Pfam" id="PF13966"/>
    </source>
</evidence>
<dbReference type="PANTHER" id="PTHR33116:SF66">
    <property type="entry name" value="REVERSE TRANSCRIPTASE ZINC-BINDING DOMAIN-CONTAINING PROTEIN"/>
    <property type="match status" value="1"/>
</dbReference>
<dbReference type="AlphaFoldDB" id="A0A9W7MTI5"/>
<gene>
    <name evidence="2" type="ORF">HRI_005141600</name>
</gene>
<comment type="caution">
    <text evidence="2">The sequence shown here is derived from an EMBL/GenBank/DDBJ whole genome shotgun (WGS) entry which is preliminary data.</text>
</comment>
<dbReference type="EMBL" id="BSYR01000069">
    <property type="protein sequence ID" value="GMJ14724.1"/>
    <property type="molecule type" value="Genomic_DNA"/>
</dbReference>
<dbReference type="InterPro" id="IPR026960">
    <property type="entry name" value="RVT-Znf"/>
</dbReference>
<sequence>MAILDRLPTTDRLQRMGLSVDGSCCLCADGQESRDHIFSACPYSKLVWQAMLDHCGFHRASLEWEAELAWLSANLRGKKMRVIVCKIFWCSFVYHIWEERNYRRFRDKKRDCNTLIHSIKETVNIRIQSIGHL</sequence>
<dbReference type="Pfam" id="PF13966">
    <property type="entry name" value="zf-RVT"/>
    <property type="match status" value="1"/>
</dbReference>
<reference evidence="2" key="1">
    <citation type="submission" date="2023-05" db="EMBL/GenBank/DDBJ databases">
        <title>Genome and transcriptome analyses reveal genes involved in the formation of fine ridges on petal epidermal cells in Hibiscus trionum.</title>
        <authorList>
            <person name="Koshimizu S."/>
            <person name="Masuda S."/>
            <person name="Ishii T."/>
            <person name="Shirasu K."/>
            <person name="Hoshino A."/>
            <person name="Arita M."/>
        </authorList>
    </citation>
    <scope>NUCLEOTIDE SEQUENCE</scope>
    <source>
        <strain evidence="2">Hamamatsu line</strain>
    </source>
</reference>
<evidence type="ECO:0000313" key="2">
    <source>
        <dbReference type="EMBL" id="GMJ14724.1"/>
    </source>
</evidence>
<accession>A0A9W7MTI5</accession>
<keyword evidence="3" id="KW-1185">Reference proteome</keyword>
<protein>
    <recommendedName>
        <fullName evidence="1">Reverse transcriptase zinc-binding domain-containing protein</fullName>
    </recommendedName>
</protein>
<dbReference type="PANTHER" id="PTHR33116">
    <property type="entry name" value="REVERSE TRANSCRIPTASE ZINC-BINDING DOMAIN-CONTAINING PROTEIN-RELATED-RELATED"/>
    <property type="match status" value="1"/>
</dbReference>
<evidence type="ECO:0000313" key="3">
    <source>
        <dbReference type="Proteomes" id="UP001165190"/>
    </source>
</evidence>
<proteinExistence type="predicted"/>
<name>A0A9W7MTI5_HIBTR</name>
<dbReference type="OrthoDB" id="1938430at2759"/>
<organism evidence="2 3">
    <name type="scientific">Hibiscus trionum</name>
    <name type="common">Flower of an hour</name>
    <dbReference type="NCBI Taxonomy" id="183268"/>
    <lineage>
        <taxon>Eukaryota</taxon>
        <taxon>Viridiplantae</taxon>
        <taxon>Streptophyta</taxon>
        <taxon>Embryophyta</taxon>
        <taxon>Tracheophyta</taxon>
        <taxon>Spermatophyta</taxon>
        <taxon>Magnoliopsida</taxon>
        <taxon>eudicotyledons</taxon>
        <taxon>Gunneridae</taxon>
        <taxon>Pentapetalae</taxon>
        <taxon>rosids</taxon>
        <taxon>malvids</taxon>
        <taxon>Malvales</taxon>
        <taxon>Malvaceae</taxon>
        <taxon>Malvoideae</taxon>
        <taxon>Hibiscus</taxon>
    </lineage>
</organism>